<dbReference type="SUPFAM" id="SSF51905">
    <property type="entry name" value="FAD/NAD(P)-binding domain"/>
    <property type="match status" value="1"/>
</dbReference>
<dbReference type="Proteomes" id="UP001144673">
    <property type="component" value="Chromosome 3"/>
</dbReference>
<keyword evidence="5" id="KW-0503">Monooxygenase</keyword>
<comment type="caution">
    <text evidence="7">The sequence shown here is derived from an EMBL/GenBank/DDBJ whole genome shotgun (WGS) entry which is preliminary data.</text>
</comment>
<sequence>MATCYTICPPPCRKRLQVANLECLRSDLLGILLARATELGAVCRFGASVADIDAEADRSLLTMENEQTFLFDLVIASDGIRSKTRTKTVGSVNVIHPVTVYSINVDREKLKQHKDLEIFLNRSGFWNFLDIPELGTWTSKNGRVVLIGDAAHAMRPFAARGAGSSIEDSACLAKCISRASSIPEGTAVFEPIRSLCQWLGHLCALYLSKLNKEA</sequence>
<feature type="domain" description="FAD-binding" evidence="6">
    <location>
        <begin position="140"/>
        <end position="176"/>
    </location>
</feature>
<dbReference type="EMBL" id="JAJHUN010000010">
    <property type="protein sequence ID" value="KAJ4147127.1"/>
    <property type="molecule type" value="Genomic_DNA"/>
</dbReference>
<dbReference type="GO" id="GO:0071949">
    <property type="term" value="F:FAD binding"/>
    <property type="evidence" value="ECO:0007669"/>
    <property type="project" value="InterPro"/>
</dbReference>
<evidence type="ECO:0000256" key="4">
    <source>
        <dbReference type="ARBA" id="ARBA00023002"/>
    </source>
</evidence>
<keyword evidence="4" id="KW-0560">Oxidoreductase</keyword>
<evidence type="ECO:0000256" key="1">
    <source>
        <dbReference type="ARBA" id="ARBA00007992"/>
    </source>
</evidence>
<reference evidence="7" key="1">
    <citation type="journal article" date="2023" name="Access Microbiol">
        <title>De-novo genome assembly for Akanthomyces muscarius, a biocontrol agent of insect agricultural pests.</title>
        <authorList>
            <person name="Erdos Z."/>
            <person name="Studholme D.J."/>
            <person name="Raymond B."/>
            <person name="Sharma M."/>
        </authorList>
    </citation>
    <scope>NUCLEOTIDE SEQUENCE</scope>
    <source>
        <strain evidence="7">Ve6</strain>
    </source>
</reference>
<dbReference type="Pfam" id="PF01494">
    <property type="entry name" value="FAD_binding_3"/>
    <property type="match status" value="1"/>
</dbReference>
<dbReference type="PANTHER" id="PTHR13789:SF309">
    <property type="entry name" value="PUTATIVE (AFU_ORTHOLOGUE AFUA_6G14510)-RELATED"/>
    <property type="match status" value="1"/>
</dbReference>
<keyword evidence="8" id="KW-1185">Reference proteome</keyword>
<dbReference type="InterPro" id="IPR036188">
    <property type="entry name" value="FAD/NAD-bd_sf"/>
</dbReference>
<organism evidence="7 8">
    <name type="scientific">Akanthomyces muscarius</name>
    <name type="common">Entomopathogenic fungus</name>
    <name type="synonym">Lecanicillium muscarium</name>
    <dbReference type="NCBI Taxonomy" id="2231603"/>
    <lineage>
        <taxon>Eukaryota</taxon>
        <taxon>Fungi</taxon>
        <taxon>Dikarya</taxon>
        <taxon>Ascomycota</taxon>
        <taxon>Pezizomycotina</taxon>
        <taxon>Sordariomycetes</taxon>
        <taxon>Hypocreomycetidae</taxon>
        <taxon>Hypocreales</taxon>
        <taxon>Cordycipitaceae</taxon>
        <taxon>Akanthomyces</taxon>
    </lineage>
</organism>
<evidence type="ECO:0000313" key="7">
    <source>
        <dbReference type="EMBL" id="KAJ4147127.1"/>
    </source>
</evidence>
<dbReference type="AlphaFoldDB" id="A0A9W8UIF9"/>
<proteinExistence type="inferred from homology"/>
<accession>A0A9W8UIF9</accession>
<evidence type="ECO:0000259" key="6">
    <source>
        <dbReference type="Pfam" id="PF01494"/>
    </source>
</evidence>
<comment type="similarity">
    <text evidence="1">Belongs to the paxM FAD-dependent monooxygenase family.</text>
</comment>
<dbReference type="Gene3D" id="3.50.50.60">
    <property type="entry name" value="FAD/NAD(P)-binding domain"/>
    <property type="match status" value="2"/>
</dbReference>
<keyword evidence="3" id="KW-0274">FAD</keyword>
<dbReference type="InterPro" id="IPR002938">
    <property type="entry name" value="FAD-bd"/>
</dbReference>
<protein>
    <recommendedName>
        <fullName evidence="6">FAD-binding domain-containing protein</fullName>
    </recommendedName>
</protein>
<name>A0A9W8UIF9_AKAMU</name>
<dbReference type="InterPro" id="IPR050493">
    <property type="entry name" value="FAD-dep_Monooxygenase_BioMet"/>
</dbReference>
<dbReference type="RefSeq" id="XP_056050068.1">
    <property type="nucleotide sequence ID" value="XM_056192986.1"/>
</dbReference>
<keyword evidence="2" id="KW-0285">Flavoprotein</keyword>
<evidence type="ECO:0000256" key="3">
    <source>
        <dbReference type="ARBA" id="ARBA00022827"/>
    </source>
</evidence>
<dbReference type="GO" id="GO:0004497">
    <property type="term" value="F:monooxygenase activity"/>
    <property type="evidence" value="ECO:0007669"/>
    <property type="project" value="UniProtKB-KW"/>
</dbReference>
<dbReference type="KEGG" id="amus:LMH87_001674"/>
<evidence type="ECO:0000313" key="8">
    <source>
        <dbReference type="Proteomes" id="UP001144673"/>
    </source>
</evidence>
<dbReference type="PANTHER" id="PTHR13789">
    <property type="entry name" value="MONOOXYGENASE"/>
    <property type="match status" value="1"/>
</dbReference>
<dbReference type="GeneID" id="80888833"/>
<evidence type="ECO:0000256" key="2">
    <source>
        <dbReference type="ARBA" id="ARBA00022630"/>
    </source>
</evidence>
<gene>
    <name evidence="7" type="ORF">LMH87_001674</name>
</gene>
<evidence type="ECO:0000256" key="5">
    <source>
        <dbReference type="ARBA" id="ARBA00023033"/>
    </source>
</evidence>